<organism evidence="1">
    <name type="scientific">Anguilla anguilla</name>
    <name type="common">European freshwater eel</name>
    <name type="synonym">Muraena anguilla</name>
    <dbReference type="NCBI Taxonomy" id="7936"/>
    <lineage>
        <taxon>Eukaryota</taxon>
        <taxon>Metazoa</taxon>
        <taxon>Chordata</taxon>
        <taxon>Craniata</taxon>
        <taxon>Vertebrata</taxon>
        <taxon>Euteleostomi</taxon>
        <taxon>Actinopterygii</taxon>
        <taxon>Neopterygii</taxon>
        <taxon>Teleostei</taxon>
        <taxon>Anguilliformes</taxon>
        <taxon>Anguillidae</taxon>
        <taxon>Anguilla</taxon>
    </lineage>
</organism>
<dbReference type="AlphaFoldDB" id="A0A0E9V3V7"/>
<evidence type="ECO:0000313" key="1">
    <source>
        <dbReference type="EMBL" id="JAH72789.1"/>
    </source>
</evidence>
<protein>
    <submittedName>
        <fullName evidence="1">Uncharacterized protein</fullName>
    </submittedName>
</protein>
<name>A0A0E9V3V7_ANGAN</name>
<proteinExistence type="predicted"/>
<reference evidence="1" key="1">
    <citation type="submission" date="2014-11" db="EMBL/GenBank/DDBJ databases">
        <authorList>
            <person name="Amaro Gonzalez C."/>
        </authorList>
    </citation>
    <scope>NUCLEOTIDE SEQUENCE</scope>
</reference>
<dbReference type="EMBL" id="GBXM01035788">
    <property type="protein sequence ID" value="JAH72789.1"/>
    <property type="molecule type" value="Transcribed_RNA"/>
</dbReference>
<accession>A0A0E9V3V7</accession>
<reference evidence="1" key="2">
    <citation type="journal article" date="2015" name="Fish Shellfish Immunol.">
        <title>Early steps in the European eel (Anguilla anguilla)-Vibrio vulnificus interaction in the gills: Role of the RtxA13 toxin.</title>
        <authorList>
            <person name="Callol A."/>
            <person name="Pajuelo D."/>
            <person name="Ebbesson L."/>
            <person name="Teles M."/>
            <person name="MacKenzie S."/>
            <person name="Amaro C."/>
        </authorList>
    </citation>
    <scope>NUCLEOTIDE SEQUENCE</scope>
</reference>
<sequence>MLSFPSVLEFPLITVECIDHLENCNVSFTKTLECGVFFCLCL</sequence>